<organism evidence="5 6">
    <name type="scientific">Granulosicoccus antarcticus IMCC3135</name>
    <dbReference type="NCBI Taxonomy" id="1192854"/>
    <lineage>
        <taxon>Bacteria</taxon>
        <taxon>Pseudomonadati</taxon>
        <taxon>Pseudomonadota</taxon>
        <taxon>Gammaproteobacteria</taxon>
        <taxon>Chromatiales</taxon>
        <taxon>Granulosicoccaceae</taxon>
        <taxon>Granulosicoccus</taxon>
    </lineage>
</organism>
<name>A0A2Z2NZJ5_9GAMM</name>
<dbReference type="InterPro" id="IPR023214">
    <property type="entry name" value="HAD_sf"/>
</dbReference>
<gene>
    <name evidence="5" type="primary">yieH</name>
    <name evidence="5" type="ORF">IMCC3135_33275</name>
</gene>
<evidence type="ECO:0000256" key="3">
    <source>
        <dbReference type="ARBA" id="ARBA00022723"/>
    </source>
</evidence>
<accession>A0A2Z2NZJ5</accession>
<dbReference type="AlphaFoldDB" id="A0A2Z2NZJ5"/>
<dbReference type="InterPro" id="IPR051600">
    <property type="entry name" value="Beta-PGM-like"/>
</dbReference>
<evidence type="ECO:0000256" key="4">
    <source>
        <dbReference type="ARBA" id="ARBA00022842"/>
    </source>
</evidence>
<dbReference type="GO" id="GO:0046872">
    <property type="term" value="F:metal ion binding"/>
    <property type="evidence" value="ECO:0007669"/>
    <property type="project" value="UniProtKB-KW"/>
</dbReference>
<evidence type="ECO:0000313" key="6">
    <source>
        <dbReference type="Proteomes" id="UP000250079"/>
    </source>
</evidence>
<dbReference type="OrthoDB" id="9782449at2"/>
<dbReference type="InterPro" id="IPR006439">
    <property type="entry name" value="HAD-SF_hydro_IA"/>
</dbReference>
<dbReference type="NCBIfam" id="TIGR01509">
    <property type="entry name" value="HAD-SF-IA-v3"/>
    <property type="match status" value="1"/>
</dbReference>
<comment type="similarity">
    <text evidence="2">Belongs to the HAD-like hydrolase superfamily. CbbY/CbbZ/Gph/YieH family.</text>
</comment>
<sequence>MSLQLVIFDMDGTLVQSEDCASQALIDTIPALTASVSELTARYRGMRLAEIFADIERMQPGAIPDQYLETYREREDLLAQSMIKVSEGADAMLSRLDKPKCIASNAPREKTLRSLASCGLAHHFTEGVFSANDLQAWKPDPSLFLHAAQHYQVAPANCIVIEDSAVGLQAARAAGMPAIFYDPFDLYDGSHDTPRISSLLQLLDRL</sequence>
<dbReference type="Gene3D" id="3.40.50.1000">
    <property type="entry name" value="HAD superfamily/HAD-like"/>
    <property type="match status" value="1"/>
</dbReference>
<dbReference type="GO" id="GO:0016787">
    <property type="term" value="F:hydrolase activity"/>
    <property type="evidence" value="ECO:0007669"/>
    <property type="project" value="UniProtKB-KW"/>
</dbReference>
<evidence type="ECO:0000256" key="2">
    <source>
        <dbReference type="ARBA" id="ARBA00006171"/>
    </source>
</evidence>
<dbReference type="RefSeq" id="WP_088921444.1">
    <property type="nucleotide sequence ID" value="NZ_CP018632.1"/>
</dbReference>
<proteinExistence type="inferred from homology"/>
<keyword evidence="5" id="KW-0378">Hydrolase</keyword>
<dbReference type="Gene3D" id="1.10.150.240">
    <property type="entry name" value="Putative phosphatase, domain 2"/>
    <property type="match status" value="1"/>
</dbReference>
<dbReference type="InterPro" id="IPR023198">
    <property type="entry name" value="PGP-like_dom2"/>
</dbReference>
<dbReference type="KEGG" id="gai:IMCC3135_33275"/>
<dbReference type="PANTHER" id="PTHR46193">
    <property type="entry name" value="6-PHOSPHOGLUCONATE PHOSPHATASE"/>
    <property type="match status" value="1"/>
</dbReference>
<dbReference type="SUPFAM" id="SSF56784">
    <property type="entry name" value="HAD-like"/>
    <property type="match status" value="1"/>
</dbReference>
<protein>
    <submittedName>
        <fullName evidence="5">6-phosphogluconate phosphatase</fullName>
        <ecNumber evidence="5">3.1.3.-</ecNumber>
    </submittedName>
</protein>
<dbReference type="EMBL" id="CP018632">
    <property type="protein sequence ID" value="ASJ76699.1"/>
    <property type="molecule type" value="Genomic_DNA"/>
</dbReference>
<dbReference type="Pfam" id="PF00702">
    <property type="entry name" value="Hydrolase"/>
    <property type="match status" value="1"/>
</dbReference>
<keyword evidence="3" id="KW-0479">Metal-binding</keyword>
<reference evidence="5 6" key="1">
    <citation type="submission" date="2016-12" db="EMBL/GenBank/DDBJ databases">
        <authorList>
            <person name="Song W.-J."/>
            <person name="Kurnit D.M."/>
        </authorList>
    </citation>
    <scope>NUCLEOTIDE SEQUENCE [LARGE SCALE GENOMIC DNA]</scope>
    <source>
        <strain evidence="5 6">IMCC3135</strain>
    </source>
</reference>
<keyword evidence="6" id="KW-1185">Reference proteome</keyword>
<dbReference type="InterPro" id="IPR036412">
    <property type="entry name" value="HAD-like_sf"/>
</dbReference>
<dbReference type="SFLD" id="SFLDS00003">
    <property type="entry name" value="Haloacid_Dehalogenase"/>
    <property type="match status" value="1"/>
</dbReference>
<keyword evidence="4" id="KW-0460">Magnesium</keyword>
<comment type="cofactor">
    <cofactor evidence="1">
        <name>Mg(2+)</name>
        <dbReference type="ChEBI" id="CHEBI:18420"/>
    </cofactor>
</comment>
<dbReference type="SFLD" id="SFLDG01129">
    <property type="entry name" value="C1.5:_HAD__Beta-PGM__Phosphata"/>
    <property type="match status" value="1"/>
</dbReference>
<dbReference type="PRINTS" id="PR00413">
    <property type="entry name" value="HADHALOGNASE"/>
</dbReference>
<evidence type="ECO:0000256" key="1">
    <source>
        <dbReference type="ARBA" id="ARBA00001946"/>
    </source>
</evidence>
<dbReference type="EC" id="3.1.3.-" evidence="5"/>
<dbReference type="Proteomes" id="UP000250079">
    <property type="component" value="Chromosome"/>
</dbReference>
<dbReference type="PANTHER" id="PTHR46193:SF10">
    <property type="entry name" value="6-PHOSPHOGLUCONATE PHOSPHATASE"/>
    <property type="match status" value="1"/>
</dbReference>
<evidence type="ECO:0000313" key="5">
    <source>
        <dbReference type="EMBL" id="ASJ76699.1"/>
    </source>
</evidence>